<keyword evidence="2" id="KW-0812">Transmembrane</keyword>
<evidence type="ECO:0000313" key="3">
    <source>
        <dbReference type="EMBL" id="GAA1979215.1"/>
    </source>
</evidence>
<feature type="transmembrane region" description="Helical" evidence="2">
    <location>
        <begin position="106"/>
        <end position="138"/>
    </location>
</feature>
<feature type="transmembrane region" description="Helical" evidence="2">
    <location>
        <begin position="79"/>
        <end position="99"/>
    </location>
</feature>
<accession>A0ABP5DFK8</accession>
<comment type="caution">
    <text evidence="3">The sequence shown here is derived from an EMBL/GenBank/DDBJ whole genome shotgun (WGS) entry which is preliminary data.</text>
</comment>
<dbReference type="EMBL" id="BAAAQM010000025">
    <property type="protein sequence ID" value="GAA1979215.1"/>
    <property type="molecule type" value="Genomic_DNA"/>
</dbReference>
<evidence type="ECO:0000256" key="2">
    <source>
        <dbReference type="SAM" id="Phobius"/>
    </source>
</evidence>
<evidence type="ECO:0000256" key="1">
    <source>
        <dbReference type="SAM" id="MobiDB-lite"/>
    </source>
</evidence>
<organism evidence="3 4">
    <name type="scientific">Catenulispora subtropica</name>
    <dbReference type="NCBI Taxonomy" id="450798"/>
    <lineage>
        <taxon>Bacteria</taxon>
        <taxon>Bacillati</taxon>
        <taxon>Actinomycetota</taxon>
        <taxon>Actinomycetes</taxon>
        <taxon>Catenulisporales</taxon>
        <taxon>Catenulisporaceae</taxon>
        <taxon>Catenulispora</taxon>
    </lineage>
</organism>
<dbReference type="Proteomes" id="UP001499854">
    <property type="component" value="Unassembled WGS sequence"/>
</dbReference>
<feature type="transmembrane region" description="Helical" evidence="2">
    <location>
        <begin position="29"/>
        <end position="50"/>
    </location>
</feature>
<evidence type="ECO:0000313" key="4">
    <source>
        <dbReference type="Proteomes" id="UP001499854"/>
    </source>
</evidence>
<keyword evidence="4" id="KW-1185">Reference proteome</keyword>
<proteinExistence type="predicted"/>
<dbReference type="RefSeq" id="WP_344659084.1">
    <property type="nucleotide sequence ID" value="NZ_BAAAQM010000025.1"/>
</dbReference>
<sequence>MTAGAEPEIDNRMLSHIPGRIAPTAHRGWWIFVGLVLQLAGIGGPAVYVWTKAKHQDVGGLITVATVKLAWHESLHVKAGVEILVGGAVLFAIGSVALARPFAKHWLTLVVGVPIAALCGALVLGAAALVVALLVLMLEGGGDLSGWGGGRSTAKKKPDAEPHLQPADLSDQPGEIS</sequence>
<reference evidence="4" key="1">
    <citation type="journal article" date="2019" name="Int. J. Syst. Evol. Microbiol.">
        <title>The Global Catalogue of Microorganisms (GCM) 10K type strain sequencing project: providing services to taxonomists for standard genome sequencing and annotation.</title>
        <authorList>
            <consortium name="The Broad Institute Genomics Platform"/>
            <consortium name="The Broad Institute Genome Sequencing Center for Infectious Disease"/>
            <person name="Wu L."/>
            <person name="Ma J."/>
        </authorList>
    </citation>
    <scope>NUCLEOTIDE SEQUENCE [LARGE SCALE GENOMIC DNA]</scope>
    <source>
        <strain evidence="4">JCM 16013</strain>
    </source>
</reference>
<keyword evidence="2" id="KW-0472">Membrane</keyword>
<feature type="region of interest" description="Disordered" evidence="1">
    <location>
        <begin position="148"/>
        <end position="177"/>
    </location>
</feature>
<name>A0ABP5DFK8_9ACTN</name>
<keyword evidence="2" id="KW-1133">Transmembrane helix</keyword>
<protein>
    <recommendedName>
        <fullName evidence="5">Integral membrane protein</fullName>
    </recommendedName>
</protein>
<gene>
    <name evidence="3" type="ORF">GCM10009838_45270</name>
</gene>
<evidence type="ECO:0008006" key="5">
    <source>
        <dbReference type="Google" id="ProtNLM"/>
    </source>
</evidence>